<organism evidence="7 8">
    <name type="scientific">Halostreptopolyspora alba</name>
    <dbReference type="NCBI Taxonomy" id="2487137"/>
    <lineage>
        <taxon>Bacteria</taxon>
        <taxon>Bacillati</taxon>
        <taxon>Actinomycetota</taxon>
        <taxon>Actinomycetes</taxon>
        <taxon>Streptosporangiales</taxon>
        <taxon>Nocardiopsidaceae</taxon>
        <taxon>Halostreptopolyspora</taxon>
    </lineage>
</organism>
<evidence type="ECO:0000256" key="3">
    <source>
        <dbReference type="ARBA" id="ARBA00022801"/>
    </source>
</evidence>
<feature type="domain" description="NlpC/P60" evidence="6">
    <location>
        <begin position="98"/>
        <end position="220"/>
    </location>
</feature>
<dbReference type="InterPro" id="IPR038765">
    <property type="entry name" value="Papain-like_cys_pep_sf"/>
</dbReference>
<dbReference type="InterPro" id="IPR051202">
    <property type="entry name" value="Peptidase_C40"/>
</dbReference>
<name>A0A3N0E6L3_9ACTN</name>
<evidence type="ECO:0000313" key="8">
    <source>
        <dbReference type="Proteomes" id="UP000269198"/>
    </source>
</evidence>
<gene>
    <name evidence="7" type="ORF">EFW17_15965</name>
</gene>
<evidence type="ECO:0000256" key="1">
    <source>
        <dbReference type="ARBA" id="ARBA00007074"/>
    </source>
</evidence>
<keyword evidence="8" id="KW-1185">Reference proteome</keyword>
<comment type="similarity">
    <text evidence="1">Belongs to the peptidase C40 family.</text>
</comment>
<keyword evidence="5" id="KW-0472">Membrane</keyword>
<protein>
    <submittedName>
        <fullName evidence="7">NlpC/P60 family protein</fullName>
    </submittedName>
</protein>
<dbReference type="Gene3D" id="3.90.1720.10">
    <property type="entry name" value="endopeptidase domain like (from Nostoc punctiforme)"/>
    <property type="match status" value="1"/>
</dbReference>
<dbReference type="Proteomes" id="UP000269198">
    <property type="component" value="Unassembled WGS sequence"/>
</dbReference>
<comment type="caution">
    <text evidence="7">The sequence shown here is derived from an EMBL/GenBank/DDBJ whole genome shotgun (WGS) entry which is preliminary data.</text>
</comment>
<dbReference type="GO" id="GO:0006508">
    <property type="term" value="P:proteolysis"/>
    <property type="evidence" value="ECO:0007669"/>
    <property type="project" value="UniProtKB-KW"/>
</dbReference>
<keyword evidence="3" id="KW-0378">Hydrolase</keyword>
<feature type="transmembrane region" description="Helical" evidence="5">
    <location>
        <begin position="21"/>
        <end position="40"/>
    </location>
</feature>
<sequence>MRRRVLPSPRSRIHRNDRGASLIELAFLATIAGALIGAVVQSPIPSQLNDGIRDMVCRVEGPECGGESWVEHERPEEPEEYTFTFTGDNNWDGEVKGEGDARIAIEFALAQLGKPYIWGGNGPHGWDCSGIMKAAWQEAGVSIPRTTTTSYAALPHVSKGELQPGDLVYFHTIASHPSPSHMGMYLGDGQMVHAGDPVQVVQMRGNPYWEQKWVGAARVPQG</sequence>
<evidence type="ECO:0000256" key="2">
    <source>
        <dbReference type="ARBA" id="ARBA00022670"/>
    </source>
</evidence>
<accession>A0A3N0E6L3</accession>
<dbReference type="AlphaFoldDB" id="A0A3N0E6L3"/>
<dbReference type="Pfam" id="PF00877">
    <property type="entry name" value="NLPC_P60"/>
    <property type="match status" value="1"/>
</dbReference>
<dbReference type="PANTHER" id="PTHR47053:SF1">
    <property type="entry name" value="MUREIN DD-ENDOPEPTIDASE MEPH-RELATED"/>
    <property type="match status" value="1"/>
</dbReference>
<evidence type="ECO:0000313" key="7">
    <source>
        <dbReference type="EMBL" id="RNL83494.1"/>
    </source>
</evidence>
<proteinExistence type="inferred from homology"/>
<evidence type="ECO:0000259" key="6">
    <source>
        <dbReference type="PROSITE" id="PS51935"/>
    </source>
</evidence>
<evidence type="ECO:0000256" key="5">
    <source>
        <dbReference type="SAM" id="Phobius"/>
    </source>
</evidence>
<reference evidence="7 8" key="1">
    <citation type="submission" date="2018-11" db="EMBL/GenBank/DDBJ databases">
        <title>The genome draft of YIM 96095.</title>
        <authorList>
            <person name="Tang S.-K."/>
            <person name="Chunyu W.-X."/>
            <person name="Feng Y.-Z."/>
        </authorList>
    </citation>
    <scope>NUCLEOTIDE SEQUENCE [LARGE SCALE GENOMIC DNA]</scope>
    <source>
        <strain evidence="7 8">YIM 96095</strain>
    </source>
</reference>
<dbReference type="GO" id="GO:0008234">
    <property type="term" value="F:cysteine-type peptidase activity"/>
    <property type="evidence" value="ECO:0007669"/>
    <property type="project" value="UniProtKB-KW"/>
</dbReference>
<dbReference type="InterPro" id="IPR000064">
    <property type="entry name" value="NLP_P60_dom"/>
</dbReference>
<dbReference type="SUPFAM" id="SSF54001">
    <property type="entry name" value="Cysteine proteinases"/>
    <property type="match status" value="1"/>
</dbReference>
<dbReference type="PROSITE" id="PS51935">
    <property type="entry name" value="NLPC_P60"/>
    <property type="match status" value="1"/>
</dbReference>
<dbReference type="EMBL" id="RJMB01000016">
    <property type="protein sequence ID" value="RNL83494.1"/>
    <property type="molecule type" value="Genomic_DNA"/>
</dbReference>
<evidence type="ECO:0000256" key="4">
    <source>
        <dbReference type="ARBA" id="ARBA00022807"/>
    </source>
</evidence>
<keyword evidence="4" id="KW-0788">Thiol protease</keyword>
<keyword evidence="5" id="KW-0812">Transmembrane</keyword>
<dbReference type="OrthoDB" id="5244330at2"/>
<keyword evidence="2" id="KW-0645">Protease</keyword>
<keyword evidence="5" id="KW-1133">Transmembrane helix</keyword>
<dbReference type="PANTHER" id="PTHR47053">
    <property type="entry name" value="MUREIN DD-ENDOPEPTIDASE MEPH-RELATED"/>
    <property type="match status" value="1"/>
</dbReference>